<dbReference type="SMART" id="SM00354">
    <property type="entry name" value="HTH_LACI"/>
    <property type="match status" value="1"/>
</dbReference>
<dbReference type="Gene3D" id="1.10.260.40">
    <property type="entry name" value="lambda repressor-like DNA-binding domains"/>
    <property type="match status" value="1"/>
</dbReference>
<dbReference type="AlphaFoldDB" id="A0A086YYE6"/>
<dbReference type="CDD" id="cd01392">
    <property type="entry name" value="HTH_LacI"/>
    <property type="match status" value="1"/>
</dbReference>
<dbReference type="InterPro" id="IPR028082">
    <property type="entry name" value="Peripla_BP_I"/>
</dbReference>
<accession>A0A086YYE6</accession>
<reference evidence="5 6" key="1">
    <citation type="submission" date="2014-03" db="EMBL/GenBank/DDBJ databases">
        <title>Genomics of Bifidobacteria.</title>
        <authorList>
            <person name="Ventura M."/>
            <person name="Milani C."/>
            <person name="Lugli G.A."/>
        </authorList>
    </citation>
    <scope>NUCLEOTIDE SEQUENCE [LARGE SCALE GENOMIC DNA]</scope>
    <source>
        <strain evidence="5 6">DSM 22766</strain>
    </source>
</reference>
<dbReference type="OrthoDB" id="2854648at2"/>
<dbReference type="GO" id="GO:0003700">
    <property type="term" value="F:DNA-binding transcription factor activity"/>
    <property type="evidence" value="ECO:0007669"/>
    <property type="project" value="TreeGrafter"/>
</dbReference>
<dbReference type="Proteomes" id="UP000029015">
    <property type="component" value="Unassembled WGS sequence"/>
</dbReference>
<comment type="caution">
    <text evidence="5">The sequence shown here is derived from an EMBL/GenBank/DDBJ whole genome shotgun (WGS) entry which is preliminary data.</text>
</comment>
<keyword evidence="6" id="KW-1185">Reference proteome</keyword>
<keyword evidence="3" id="KW-0804">Transcription</keyword>
<dbReference type="eggNOG" id="COG1609">
    <property type="taxonomic scope" value="Bacteria"/>
</dbReference>
<proteinExistence type="predicted"/>
<dbReference type="PATRIC" id="fig|1437605.7.peg.1326"/>
<dbReference type="EMBL" id="JGYK01000002">
    <property type="protein sequence ID" value="KFI39296.1"/>
    <property type="molecule type" value="Genomic_DNA"/>
</dbReference>
<dbReference type="PROSITE" id="PS00356">
    <property type="entry name" value="HTH_LACI_1"/>
    <property type="match status" value="1"/>
</dbReference>
<sequence>MVTMSDVAKEARVSRATASYALRGDTRIAESTRNKVVEAARKLNYTANLSARSLRSGKSGIIGVAIFELDKPYPSQMSATLSRKINAYGMQAIIQQTSISKRNEISILQRVTSQLCDGTIFSPGSISNEEMRALTDGKPMVLLDDPSLHPAFDSVMTAGTAGARTAVMHLISIGCRRIIVIGASLSTMNDPANANTTKTLRLRGCLQAFQEAELAFDDTTFINADHWDPDTARNIAHQLIDSGRQFDGAFCMTDSLALGFMRGLADRQVYVPQDAALVGFDGIKEGGLSLPSLTTVQTDLDDLAAKSVGMLMERINQPQAHLEPQQMTANYKLVVRESSRR</sequence>
<keyword evidence="2" id="KW-0238">DNA-binding</keyword>
<evidence type="ECO:0000256" key="1">
    <source>
        <dbReference type="ARBA" id="ARBA00023015"/>
    </source>
</evidence>
<dbReference type="SUPFAM" id="SSF47413">
    <property type="entry name" value="lambda repressor-like DNA-binding domains"/>
    <property type="match status" value="1"/>
</dbReference>
<dbReference type="InterPro" id="IPR000843">
    <property type="entry name" value="HTH_LacI"/>
</dbReference>
<dbReference type="Gene3D" id="3.40.50.2300">
    <property type="match status" value="2"/>
</dbReference>
<evidence type="ECO:0000313" key="5">
    <source>
        <dbReference type="EMBL" id="KFI39296.1"/>
    </source>
</evidence>
<gene>
    <name evidence="5" type="ORF">BACT_0126</name>
</gene>
<organism evidence="5 6">
    <name type="scientific">Bifidobacterium actinocoloniiforme DSM 22766</name>
    <dbReference type="NCBI Taxonomy" id="1437605"/>
    <lineage>
        <taxon>Bacteria</taxon>
        <taxon>Bacillati</taxon>
        <taxon>Actinomycetota</taxon>
        <taxon>Actinomycetes</taxon>
        <taxon>Bifidobacteriales</taxon>
        <taxon>Bifidobacteriaceae</taxon>
        <taxon>Bifidobacterium</taxon>
    </lineage>
</organism>
<dbReference type="CDD" id="cd06267">
    <property type="entry name" value="PBP1_LacI_sugar_binding-like"/>
    <property type="match status" value="1"/>
</dbReference>
<dbReference type="STRING" id="1437605.AB656_06465"/>
<evidence type="ECO:0000256" key="2">
    <source>
        <dbReference type="ARBA" id="ARBA00023125"/>
    </source>
</evidence>
<dbReference type="RefSeq" id="WP_033504188.1">
    <property type="nucleotide sequence ID" value="NZ_CP011786.1"/>
</dbReference>
<evidence type="ECO:0000256" key="3">
    <source>
        <dbReference type="ARBA" id="ARBA00023163"/>
    </source>
</evidence>
<dbReference type="KEGG" id="bact:AB656_06465"/>
<keyword evidence="1" id="KW-0805">Transcription regulation</keyword>
<evidence type="ECO:0000313" key="6">
    <source>
        <dbReference type="Proteomes" id="UP000029015"/>
    </source>
</evidence>
<dbReference type="PROSITE" id="PS50932">
    <property type="entry name" value="HTH_LACI_2"/>
    <property type="match status" value="1"/>
</dbReference>
<dbReference type="GO" id="GO:0000976">
    <property type="term" value="F:transcription cis-regulatory region binding"/>
    <property type="evidence" value="ECO:0007669"/>
    <property type="project" value="TreeGrafter"/>
</dbReference>
<evidence type="ECO:0000259" key="4">
    <source>
        <dbReference type="PROSITE" id="PS50932"/>
    </source>
</evidence>
<dbReference type="PANTHER" id="PTHR30146:SF153">
    <property type="entry name" value="LACTOSE OPERON REPRESSOR"/>
    <property type="match status" value="1"/>
</dbReference>
<dbReference type="InterPro" id="IPR046335">
    <property type="entry name" value="LacI/GalR-like_sensor"/>
</dbReference>
<dbReference type="Pfam" id="PF00356">
    <property type="entry name" value="LacI"/>
    <property type="match status" value="1"/>
</dbReference>
<dbReference type="PANTHER" id="PTHR30146">
    <property type="entry name" value="LACI-RELATED TRANSCRIPTIONAL REPRESSOR"/>
    <property type="match status" value="1"/>
</dbReference>
<name>A0A086YYE6_9BIFI</name>
<dbReference type="SUPFAM" id="SSF53822">
    <property type="entry name" value="Periplasmic binding protein-like I"/>
    <property type="match status" value="1"/>
</dbReference>
<dbReference type="Pfam" id="PF13377">
    <property type="entry name" value="Peripla_BP_3"/>
    <property type="match status" value="1"/>
</dbReference>
<dbReference type="InterPro" id="IPR010982">
    <property type="entry name" value="Lambda_DNA-bd_dom_sf"/>
</dbReference>
<protein>
    <submittedName>
        <fullName evidence="5">LacI family transcriptional regulator</fullName>
    </submittedName>
</protein>
<feature type="domain" description="HTH lacI-type" evidence="4">
    <location>
        <begin position="2"/>
        <end position="56"/>
    </location>
</feature>